<dbReference type="SMART" id="SM00254">
    <property type="entry name" value="ShKT"/>
    <property type="match status" value="2"/>
</dbReference>
<reference evidence="5" key="1">
    <citation type="journal article" date="2020" name="Mar. Drugs">
        <title>Transcriptomic Analysis of Four Cerianthid (Cnidaria, Ceriantharia) Venoms.</title>
        <authorList>
            <person name="Klompen A.M.L."/>
            <person name="Macrander J."/>
            <person name="Reitzel A.M."/>
            <person name="Stampar S.N."/>
        </authorList>
    </citation>
    <scope>NUCLEOTIDE SEQUENCE</scope>
</reference>
<dbReference type="InterPro" id="IPR003582">
    <property type="entry name" value="ShKT_dom"/>
</dbReference>
<protein>
    <submittedName>
        <fullName evidence="5">Toxin candidate TRINITY_DN20551_c0_g1_i1</fullName>
    </submittedName>
</protein>
<comment type="caution">
    <text evidence="1">Lacks conserved residue(s) required for the propagation of feature annotation.</text>
</comment>
<evidence type="ECO:0000256" key="3">
    <source>
        <dbReference type="SAM" id="SignalP"/>
    </source>
</evidence>
<dbReference type="Gene3D" id="1.10.10.1940">
    <property type="match status" value="1"/>
</dbReference>
<evidence type="ECO:0000256" key="1">
    <source>
        <dbReference type="PROSITE-ProRule" id="PRU01005"/>
    </source>
</evidence>
<proteinExistence type="evidence at transcript level"/>
<feature type="chain" id="PRO_5028889949" evidence="3">
    <location>
        <begin position="21"/>
        <end position="192"/>
    </location>
</feature>
<sequence length="192" mass="21451">MNTLTLVSLLLATSVALVHSRTLTSSEIGLLQRILDDSRREQKPVERSMSSQSDDPAPAKNARDPLSDEILGFLRQDDFGCGDREIHHCPMWKKLGYCKTNPERMDEMCRQTCDMCKAPSPPACMMSEFGCCWNSGNAKGPKYGEGCPPCKNMMTDIFCQRMASTCQSPSSKEFMQRYCGSTCGYCDNIEVK</sequence>
<reference evidence="5" key="2">
    <citation type="submission" date="2020-07" db="EMBL/GenBank/DDBJ databases">
        <authorList>
            <person name="Klompen A.L."/>
            <person name="Macrander J."/>
            <person name="Reitzel A.M."/>
            <person name="Stampar S.N."/>
        </authorList>
    </citation>
    <scope>NUCLEOTIDE SEQUENCE</scope>
</reference>
<evidence type="ECO:0000313" key="5">
    <source>
        <dbReference type="EMBL" id="QNH72527.1"/>
    </source>
</evidence>
<evidence type="ECO:0000256" key="2">
    <source>
        <dbReference type="SAM" id="MobiDB-lite"/>
    </source>
</evidence>
<keyword evidence="3" id="KW-0732">Signal</keyword>
<feature type="domain" description="ShKT" evidence="4">
    <location>
        <begin position="81"/>
        <end position="116"/>
    </location>
</feature>
<accession>A0A7G7WZ38</accession>
<dbReference type="EMBL" id="MT747593">
    <property type="protein sequence ID" value="QNH72527.1"/>
    <property type="molecule type" value="mRNA"/>
</dbReference>
<feature type="region of interest" description="Disordered" evidence="2">
    <location>
        <begin position="39"/>
        <end position="64"/>
    </location>
</feature>
<organism evidence="5">
    <name type="scientific">Isarachnanthus nocturnus</name>
    <dbReference type="NCBI Taxonomy" id="1240238"/>
    <lineage>
        <taxon>Eukaryota</taxon>
        <taxon>Metazoa</taxon>
        <taxon>Cnidaria</taxon>
        <taxon>Anthozoa</taxon>
        <taxon>Ceriantharia</taxon>
        <taxon>Penicillaria (in: tube anenomes)</taxon>
        <taxon>Arachnactidae</taxon>
        <taxon>Isarachnanthus</taxon>
    </lineage>
</organism>
<dbReference type="AlphaFoldDB" id="A0A7G7WZ38"/>
<feature type="signal peptide" evidence="3">
    <location>
        <begin position="1"/>
        <end position="20"/>
    </location>
</feature>
<dbReference type="PROSITE" id="PS51670">
    <property type="entry name" value="SHKT"/>
    <property type="match status" value="2"/>
</dbReference>
<feature type="domain" description="ShKT" evidence="4">
    <location>
        <begin position="150"/>
        <end position="186"/>
    </location>
</feature>
<dbReference type="Pfam" id="PF01549">
    <property type="entry name" value="ShK"/>
    <property type="match status" value="2"/>
</dbReference>
<evidence type="ECO:0000259" key="4">
    <source>
        <dbReference type="PROSITE" id="PS51670"/>
    </source>
</evidence>
<name>A0A7G7WZ38_9CNID</name>